<evidence type="ECO:0000256" key="13">
    <source>
        <dbReference type="ARBA" id="ARBA00055790"/>
    </source>
</evidence>
<dbReference type="GO" id="GO:0007204">
    <property type="term" value="P:positive regulation of cytosolic calcium ion concentration"/>
    <property type="evidence" value="ECO:0007669"/>
    <property type="project" value="TreeGrafter"/>
</dbReference>
<evidence type="ECO:0000313" key="19">
    <source>
        <dbReference type="Ensembl" id="ENSPKIP00000034440.1"/>
    </source>
</evidence>
<evidence type="ECO:0000256" key="6">
    <source>
        <dbReference type="ARBA" id="ARBA00023040"/>
    </source>
</evidence>
<dbReference type="Proteomes" id="UP000261540">
    <property type="component" value="Unplaced"/>
</dbReference>
<dbReference type="PROSITE" id="PS50262">
    <property type="entry name" value="G_PROTEIN_RECEP_F1_2"/>
    <property type="match status" value="1"/>
</dbReference>
<keyword evidence="4 16" id="KW-0812">Transmembrane</keyword>
<keyword evidence="10" id="KW-0325">Glycoprotein</keyword>
<dbReference type="AlphaFoldDB" id="A0A3B3SVP4"/>
<evidence type="ECO:0000256" key="16">
    <source>
        <dbReference type="RuleBase" id="RU000688"/>
    </source>
</evidence>
<feature type="transmembrane region" description="Helical" evidence="17">
    <location>
        <begin position="20"/>
        <end position="42"/>
    </location>
</feature>
<keyword evidence="8" id="KW-1015">Disulfide bond</keyword>
<dbReference type="GO" id="GO:0071380">
    <property type="term" value="P:cellular response to prostaglandin E stimulus"/>
    <property type="evidence" value="ECO:0007669"/>
    <property type="project" value="TreeGrafter"/>
</dbReference>
<keyword evidence="6 16" id="KW-0297">G-protein coupled receptor</keyword>
<dbReference type="GO" id="GO:0004960">
    <property type="term" value="F:thromboxane receptor activity"/>
    <property type="evidence" value="ECO:0007669"/>
    <property type="project" value="InterPro"/>
</dbReference>
<dbReference type="CDD" id="cd15139">
    <property type="entry name" value="7tmA_PGE2_EP2"/>
    <property type="match status" value="1"/>
</dbReference>
<evidence type="ECO:0000256" key="1">
    <source>
        <dbReference type="ARBA" id="ARBA00004651"/>
    </source>
</evidence>
<dbReference type="STRING" id="1676925.ENSPKIP00000034440"/>
<dbReference type="InterPro" id="IPR001105">
    <property type="entry name" value="Thbox_rcpt"/>
</dbReference>
<dbReference type="Pfam" id="PF00001">
    <property type="entry name" value="7tm_1"/>
    <property type="match status" value="1"/>
</dbReference>
<dbReference type="PRINTS" id="PR00237">
    <property type="entry name" value="GPCRRHODOPSN"/>
</dbReference>
<dbReference type="PANTHER" id="PTHR11866">
    <property type="entry name" value="G-PROTEIN COUPLED RECEPTOR FAMILY 1 MEMBER"/>
    <property type="match status" value="1"/>
</dbReference>
<dbReference type="GO" id="GO:0007189">
    <property type="term" value="P:adenylate cyclase-activating G protein-coupled receptor signaling pathway"/>
    <property type="evidence" value="ECO:0007669"/>
    <property type="project" value="TreeGrafter"/>
</dbReference>
<keyword evidence="5 17" id="KW-1133">Transmembrane helix</keyword>
<reference evidence="19" key="2">
    <citation type="submission" date="2025-09" db="UniProtKB">
        <authorList>
            <consortium name="Ensembl"/>
        </authorList>
    </citation>
    <scope>IDENTIFICATION</scope>
</reference>
<name>A0A3B3SVP4_9TELE</name>
<evidence type="ECO:0000256" key="15">
    <source>
        <dbReference type="ARBA" id="ARBA00080542"/>
    </source>
</evidence>
<protein>
    <recommendedName>
        <fullName evidence="14">Prostaglandin E2 receptor EP2 subtype</fullName>
    </recommendedName>
    <alternativeName>
        <fullName evidence="15">Prostanoid EP2 receptor</fullName>
    </alternativeName>
    <alternativeName>
        <fullName evidence="12">Prostanoid TP receptor</fullName>
    </alternativeName>
    <alternativeName>
        <fullName evidence="2">Thromboxane A2 receptor</fullName>
    </alternativeName>
</protein>
<dbReference type="InterPro" id="IPR000276">
    <property type="entry name" value="GPCR_Rhodpsn"/>
</dbReference>
<comment type="function">
    <text evidence="13">Receptor for prostaglandin E2 (PGE2). The activity of this receptor is mediated by G(s) proteins that stimulate adenylate cyclase. The subsequent raise in intracellular cAMP is responsible for the relaxing effect of this receptor on smooth muscle.</text>
</comment>
<evidence type="ECO:0000259" key="18">
    <source>
        <dbReference type="PROSITE" id="PS50262"/>
    </source>
</evidence>
<feature type="transmembrane region" description="Helical" evidence="17">
    <location>
        <begin position="142"/>
        <end position="162"/>
    </location>
</feature>
<evidence type="ECO:0000256" key="12">
    <source>
        <dbReference type="ARBA" id="ARBA00029815"/>
    </source>
</evidence>
<dbReference type="Gene3D" id="1.20.1070.10">
    <property type="entry name" value="Rhodopsin 7-helix transmembrane proteins"/>
    <property type="match status" value="1"/>
</dbReference>
<evidence type="ECO:0000256" key="8">
    <source>
        <dbReference type="ARBA" id="ARBA00023157"/>
    </source>
</evidence>
<dbReference type="GeneTree" id="ENSGT01050000244902"/>
<evidence type="ECO:0000256" key="4">
    <source>
        <dbReference type="ARBA" id="ARBA00022692"/>
    </source>
</evidence>
<reference evidence="19" key="1">
    <citation type="submission" date="2025-08" db="UniProtKB">
        <authorList>
            <consortium name="Ensembl"/>
        </authorList>
    </citation>
    <scope>IDENTIFICATION</scope>
</reference>
<evidence type="ECO:0000256" key="14">
    <source>
        <dbReference type="ARBA" id="ARBA00067998"/>
    </source>
</evidence>
<comment type="subcellular location">
    <subcellularLocation>
        <location evidence="1">Cell membrane</location>
        <topology evidence="1">Multi-pass membrane protein</topology>
    </subcellularLocation>
</comment>
<dbReference type="PROSITE" id="PS00237">
    <property type="entry name" value="G_PROTEIN_RECEP_F1_1"/>
    <property type="match status" value="1"/>
</dbReference>
<evidence type="ECO:0000256" key="9">
    <source>
        <dbReference type="ARBA" id="ARBA00023170"/>
    </source>
</evidence>
<dbReference type="PRINTS" id="PR01788">
    <property type="entry name" value="PROSTANOIDR"/>
</dbReference>
<proteinExistence type="inferred from homology"/>
<feature type="transmembrane region" description="Helical" evidence="17">
    <location>
        <begin position="54"/>
        <end position="80"/>
    </location>
</feature>
<dbReference type="GO" id="GO:0005886">
    <property type="term" value="C:plasma membrane"/>
    <property type="evidence" value="ECO:0007669"/>
    <property type="project" value="UniProtKB-SubCell"/>
</dbReference>
<keyword evidence="11 16" id="KW-0807">Transducer</keyword>
<feature type="transmembrane region" description="Helical" evidence="17">
    <location>
        <begin position="100"/>
        <end position="121"/>
    </location>
</feature>
<evidence type="ECO:0000256" key="5">
    <source>
        <dbReference type="ARBA" id="ARBA00022989"/>
    </source>
</evidence>
<dbReference type="InterPro" id="IPR008365">
    <property type="entry name" value="Prostanoid_rcpt"/>
</dbReference>
<feature type="domain" description="G-protein coupled receptors family 1 profile" evidence="18">
    <location>
        <begin position="32"/>
        <end position="304"/>
    </location>
</feature>
<comment type="similarity">
    <text evidence="16">Belongs to the G-protein coupled receptor 1 family.</text>
</comment>
<evidence type="ECO:0000256" key="3">
    <source>
        <dbReference type="ARBA" id="ARBA00022475"/>
    </source>
</evidence>
<dbReference type="GO" id="GO:0004957">
    <property type="term" value="F:prostaglandin E receptor activity"/>
    <property type="evidence" value="ECO:0007669"/>
    <property type="project" value="TreeGrafter"/>
</dbReference>
<feature type="transmembrane region" description="Helical" evidence="17">
    <location>
        <begin position="288"/>
        <end position="307"/>
    </location>
</feature>
<dbReference type="SUPFAM" id="SSF81321">
    <property type="entry name" value="Family A G protein-coupled receptor-like"/>
    <property type="match status" value="1"/>
</dbReference>
<accession>A0A3B3SVP4</accession>
<evidence type="ECO:0000313" key="20">
    <source>
        <dbReference type="Proteomes" id="UP000261540"/>
    </source>
</evidence>
<keyword evidence="3" id="KW-1003">Cell membrane</keyword>
<keyword evidence="7 17" id="KW-0472">Membrane</keyword>
<feature type="transmembrane region" description="Helical" evidence="17">
    <location>
        <begin position="193"/>
        <end position="217"/>
    </location>
</feature>
<dbReference type="PANTHER" id="PTHR11866:SF8">
    <property type="entry name" value="PROSTAGLANDIN E2 RECEPTOR EP2 SUBTYPE"/>
    <property type="match status" value="1"/>
</dbReference>
<organism evidence="19 20">
    <name type="scientific">Paramormyrops kingsleyae</name>
    <dbReference type="NCBI Taxonomy" id="1676925"/>
    <lineage>
        <taxon>Eukaryota</taxon>
        <taxon>Metazoa</taxon>
        <taxon>Chordata</taxon>
        <taxon>Craniata</taxon>
        <taxon>Vertebrata</taxon>
        <taxon>Euteleostomi</taxon>
        <taxon>Actinopterygii</taxon>
        <taxon>Neopterygii</taxon>
        <taxon>Teleostei</taxon>
        <taxon>Osteoglossocephala</taxon>
        <taxon>Osteoglossomorpha</taxon>
        <taxon>Osteoglossiformes</taxon>
        <taxon>Mormyridae</taxon>
        <taxon>Paramormyrops</taxon>
    </lineage>
</organism>
<dbReference type="GO" id="GO:0006954">
    <property type="term" value="P:inflammatory response"/>
    <property type="evidence" value="ECO:0007669"/>
    <property type="project" value="TreeGrafter"/>
</dbReference>
<evidence type="ECO:0000256" key="17">
    <source>
        <dbReference type="SAM" id="Phobius"/>
    </source>
</evidence>
<sequence>MDTENDTCHYRLFVEPGSPAISAFMFSAGVAGNVIALILLEIRRRKDKTRQRLSLFRMLVISLVVTDLMGTCLVSPLVLTSYAVNLTITGMDNNHDVCKYIGFNMTFFGLATLSILVAMALERCLSIGCPYFYERHVTKHRGSCCIPFIYLNCIIFCVLPFIGFGDYVQYCPGTWCFIDMNPLRLEDKIYANLYATMMLGIIISIVVCNACVVYHLFLMYWRRKENQASIVKQTRGDETYFTMAEEIEHLLLMVFMTVAFMICSLPLTIRVYINSAGQRKESHHLDLIVLRFLAINSIIDPWVFIFLSPSVLRFLTRALSCNGFMATRKSFLDNTVFCWLA</sequence>
<dbReference type="InterPro" id="IPR017452">
    <property type="entry name" value="GPCR_Rhodpsn_7TM"/>
</dbReference>
<evidence type="ECO:0000256" key="10">
    <source>
        <dbReference type="ARBA" id="ARBA00023180"/>
    </source>
</evidence>
<dbReference type="FunFam" id="1.20.1070.10:FF:000212">
    <property type="entry name" value="Prostaglandin E2 receptor EP2 subtype"/>
    <property type="match status" value="1"/>
</dbReference>
<dbReference type="Ensembl" id="ENSPKIT00000015353.1">
    <property type="protein sequence ID" value="ENSPKIP00000034440.1"/>
    <property type="gene ID" value="ENSPKIG00000013768.1"/>
</dbReference>
<dbReference type="PRINTS" id="PR00429">
    <property type="entry name" value="THROMBOXANER"/>
</dbReference>
<keyword evidence="20" id="KW-1185">Reference proteome</keyword>
<evidence type="ECO:0000256" key="7">
    <source>
        <dbReference type="ARBA" id="ARBA00023136"/>
    </source>
</evidence>
<evidence type="ECO:0000256" key="11">
    <source>
        <dbReference type="ARBA" id="ARBA00023224"/>
    </source>
</evidence>
<keyword evidence="9 16" id="KW-0675">Receptor</keyword>
<feature type="transmembrane region" description="Helical" evidence="17">
    <location>
        <begin position="250"/>
        <end position="273"/>
    </location>
</feature>
<evidence type="ECO:0000256" key="2">
    <source>
        <dbReference type="ARBA" id="ARBA00017628"/>
    </source>
</evidence>